<dbReference type="AlphaFoldDB" id="A0AAD7KCB8"/>
<evidence type="ECO:0000313" key="3">
    <source>
        <dbReference type="Proteomes" id="UP001215280"/>
    </source>
</evidence>
<dbReference type="Proteomes" id="UP001215280">
    <property type="component" value="Unassembled WGS sequence"/>
</dbReference>
<evidence type="ECO:0000313" key="2">
    <source>
        <dbReference type="EMBL" id="KAJ7780119.1"/>
    </source>
</evidence>
<keyword evidence="3" id="KW-1185">Reference proteome</keyword>
<evidence type="ECO:0000256" key="1">
    <source>
        <dbReference type="SAM" id="MobiDB-lite"/>
    </source>
</evidence>
<sequence>MLINAPADSSPGPRHSTRDSRPAPRGNYKCPNAEVVIETTAPSTPSPKKAGKPQQPNPPPGSPSPTSKTRDESDEDSIQVIQKPADRHPVARPGEFDPPAIVKANLRFKGKGSKPSVPLIAPMVVPKHLVVSVALPAEDARSLVPCYDCLSRGRICMFAGINKRCYNCVCNSQACTNGAQPFPALVALDRLEPILATTSRRFNTHLKNLARASCLVQVHQEFVSQFLQDYLDSMKDFVFEFFQAEKVLSPAHFKQRFQDTETQDTIRDLFKRSKITFEDAREHYLLTHPVGEILVNDNGKAMHILPVDPALAAPLERSAPPTLPDAIRASYSTVDLSDSDMLAISATKRAGLLKTSQSAVAGPSSQPLESAPIVPSMKVGPPINAHRDETPRPSVSSLGPRDLQAIDRELSAPPSITTLCNEVPPSPEMELVDDDMGEGTGVEPSGVEEAPLGATARLFPRAMSLL</sequence>
<protein>
    <submittedName>
        <fullName evidence="2">Uncharacterized protein</fullName>
    </submittedName>
</protein>
<reference evidence="2" key="1">
    <citation type="submission" date="2023-03" db="EMBL/GenBank/DDBJ databases">
        <title>Massive genome expansion in bonnet fungi (Mycena s.s.) driven by repeated elements and novel gene families across ecological guilds.</title>
        <authorList>
            <consortium name="Lawrence Berkeley National Laboratory"/>
            <person name="Harder C.B."/>
            <person name="Miyauchi S."/>
            <person name="Viragh M."/>
            <person name="Kuo A."/>
            <person name="Thoen E."/>
            <person name="Andreopoulos B."/>
            <person name="Lu D."/>
            <person name="Skrede I."/>
            <person name="Drula E."/>
            <person name="Henrissat B."/>
            <person name="Morin E."/>
            <person name="Kohler A."/>
            <person name="Barry K."/>
            <person name="LaButti K."/>
            <person name="Morin E."/>
            <person name="Salamov A."/>
            <person name="Lipzen A."/>
            <person name="Mereny Z."/>
            <person name="Hegedus B."/>
            <person name="Baldrian P."/>
            <person name="Stursova M."/>
            <person name="Weitz H."/>
            <person name="Taylor A."/>
            <person name="Grigoriev I.V."/>
            <person name="Nagy L.G."/>
            <person name="Martin F."/>
            <person name="Kauserud H."/>
        </authorList>
    </citation>
    <scope>NUCLEOTIDE SEQUENCE</scope>
    <source>
        <strain evidence="2">CBHHK188m</strain>
    </source>
</reference>
<gene>
    <name evidence="2" type="ORF">DFH07DRAFT_950174</name>
</gene>
<dbReference type="EMBL" id="JARJLG010000006">
    <property type="protein sequence ID" value="KAJ7780119.1"/>
    <property type="molecule type" value="Genomic_DNA"/>
</dbReference>
<proteinExistence type="predicted"/>
<feature type="region of interest" description="Disordered" evidence="1">
    <location>
        <begin position="356"/>
        <end position="377"/>
    </location>
</feature>
<accession>A0AAD7KCB8</accession>
<organism evidence="2 3">
    <name type="scientific">Mycena maculata</name>
    <dbReference type="NCBI Taxonomy" id="230809"/>
    <lineage>
        <taxon>Eukaryota</taxon>
        <taxon>Fungi</taxon>
        <taxon>Dikarya</taxon>
        <taxon>Basidiomycota</taxon>
        <taxon>Agaricomycotina</taxon>
        <taxon>Agaricomycetes</taxon>
        <taxon>Agaricomycetidae</taxon>
        <taxon>Agaricales</taxon>
        <taxon>Marasmiineae</taxon>
        <taxon>Mycenaceae</taxon>
        <taxon>Mycena</taxon>
    </lineage>
</organism>
<comment type="caution">
    <text evidence="2">The sequence shown here is derived from an EMBL/GenBank/DDBJ whole genome shotgun (WGS) entry which is preliminary data.</text>
</comment>
<name>A0AAD7KCB8_9AGAR</name>
<feature type="compositionally biased region" description="Polar residues" evidence="1">
    <location>
        <begin position="356"/>
        <end position="368"/>
    </location>
</feature>
<feature type="region of interest" description="Disordered" evidence="1">
    <location>
        <begin position="1"/>
        <end position="77"/>
    </location>
</feature>